<dbReference type="Gene3D" id="3.30.420.40">
    <property type="match status" value="2"/>
</dbReference>
<gene>
    <name evidence="8" type="primary">buk1</name>
    <name evidence="6" type="synonym">buk</name>
    <name evidence="8" type="ordered locus">Tph_c04780</name>
</gene>
<evidence type="ECO:0000256" key="6">
    <source>
        <dbReference type="HAMAP-Rule" id="MF_00542"/>
    </source>
</evidence>
<dbReference type="InterPro" id="IPR043129">
    <property type="entry name" value="ATPase_NBD"/>
</dbReference>
<comment type="catalytic activity">
    <reaction evidence="6">
        <text>butanoate + ATP = butanoyl phosphate + ADP</text>
        <dbReference type="Rhea" id="RHEA:13585"/>
        <dbReference type="ChEBI" id="CHEBI:17968"/>
        <dbReference type="ChEBI" id="CHEBI:30616"/>
        <dbReference type="ChEBI" id="CHEBI:58079"/>
        <dbReference type="ChEBI" id="CHEBI:456216"/>
        <dbReference type="EC" id="2.7.2.7"/>
    </reaction>
</comment>
<reference evidence="8 9" key="1">
    <citation type="journal article" date="2012" name="BMC Genomics">
        <title>Genome-guided analysis of physiological and morphological traits of the fermentative acetate oxidizer Thermacetogenium phaeum.</title>
        <authorList>
            <person name="Oehler D."/>
            <person name="Poehlein A."/>
            <person name="Leimbach A."/>
            <person name="Muller N."/>
            <person name="Daniel R."/>
            <person name="Gottschalk G."/>
            <person name="Schink B."/>
        </authorList>
    </citation>
    <scope>NUCLEOTIDE SEQUENCE [LARGE SCALE GENOMIC DNA]</scope>
    <source>
        <strain evidence="9">ATCC BAA-254 / DSM 26808 / PB</strain>
    </source>
</reference>
<dbReference type="PANTHER" id="PTHR21060">
    <property type="entry name" value="ACETATE KINASE"/>
    <property type="match status" value="1"/>
</dbReference>
<dbReference type="GO" id="GO:0006083">
    <property type="term" value="P:acetate metabolic process"/>
    <property type="evidence" value="ECO:0007669"/>
    <property type="project" value="TreeGrafter"/>
</dbReference>
<comment type="similarity">
    <text evidence="6 7">Belongs to the acetokinase family.</text>
</comment>
<organism evidence="8 9">
    <name type="scientific">Thermacetogenium phaeum (strain ATCC BAA-254 / DSM 26808 / PB)</name>
    <dbReference type="NCBI Taxonomy" id="1089553"/>
    <lineage>
        <taxon>Bacteria</taxon>
        <taxon>Bacillati</taxon>
        <taxon>Bacillota</taxon>
        <taxon>Clostridia</taxon>
        <taxon>Thermoanaerobacterales</taxon>
        <taxon>Thermoanaerobacteraceae</taxon>
        <taxon>Thermacetogenium</taxon>
    </lineage>
</organism>
<proteinExistence type="inferred from homology"/>
<dbReference type="Pfam" id="PF00871">
    <property type="entry name" value="Acetate_kinase"/>
    <property type="match status" value="1"/>
</dbReference>
<evidence type="ECO:0000256" key="4">
    <source>
        <dbReference type="ARBA" id="ARBA00022777"/>
    </source>
</evidence>
<dbReference type="GO" id="GO:0005524">
    <property type="term" value="F:ATP binding"/>
    <property type="evidence" value="ECO:0007669"/>
    <property type="project" value="UniProtKB-KW"/>
</dbReference>
<keyword evidence="4 6" id="KW-0418">Kinase</keyword>
<dbReference type="PIRSF" id="PIRSF036458">
    <property type="entry name" value="Butyrate_kin"/>
    <property type="match status" value="1"/>
</dbReference>
<evidence type="ECO:0000256" key="5">
    <source>
        <dbReference type="ARBA" id="ARBA00022840"/>
    </source>
</evidence>
<keyword evidence="3 6" id="KW-0547">Nucleotide-binding</keyword>
<comment type="subcellular location">
    <subcellularLocation>
        <location evidence="6">Cytoplasm</location>
    </subcellularLocation>
</comment>
<dbReference type="GO" id="GO:0008776">
    <property type="term" value="F:acetate kinase activity"/>
    <property type="evidence" value="ECO:0007669"/>
    <property type="project" value="TreeGrafter"/>
</dbReference>
<dbReference type="OrthoDB" id="9771859at2"/>
<dbReference type="AlphaFoldDB" id="K4LFE8"/>
<dbReference type="PANTHER" id="PTHR21060:SF3">
    <property type="entry name" value="BUTYRATE KINASE 2-RELATED"/>
    <property type="match status" value="1"/>
</dbReference>
<evidence type="ECO:0000256" key="7">
    <source>
        <dbReference type="RuleBase" id="RU003835"/>
    </source>
</evidence>
<evidence type="ECO:0000313" key="9">
    <source>
        <dbReference type="Proteomes" id="UP000000467"/>
    </source>
</evidence>
<dbReference type="NCBIfam" id="TIGR02707">
    <property type="entry name" value="butyr_kinase"/>
    <property type="match status" value="1"/>
</dbReference>
<evidence type="ECO:0000256" key="1">
    <source>
        <dbReference type="ARBA" id="ARBA00022490"/>
    </source>
</evidence>
<dbReference type="STRING" id="1089553.Tph_c04780"/>
<dbReference type="HAMAP" id="MF_00542">
    <property type="entry name" value="Butyrate_kinase"/>
    <property type="match status" value="1"/>
</dbReference>
<dbReference type="EMBL" id="CP003732">
    <property type="protein sequence ID" value="AFV10720.1"/>
    <property type="molecule type" value="Genomic_DNA"/>
</dbReference>
<dbReference type="Proteomes" id="UP000000467">
    <property type="component" value="Chromosome"/>
</dbReference>
<dbReference type="GO" id="GO:0047761">
    <property type="term" value="F:butyrate kinase activity"/>
    <property type="evidence" value="ECO:0007669"/>
    <property type="project" value="UniProtKB-UniRule"/>
</dbReference>
<evidence type="ECO:0000256" key="3">
    <source>
        <dbReference type="ARBA" id="ARBA00022741"/>
    </source>
</evidence>
<dbReference type="EC" id="2.7.2.7" evidence="6"/>
<dbReference type="eggNOG" id="COG3426">
    <property type="taxonomic scope" value="Bacteria"/>
</dbReference>
<dbReference type="HOGENOM" id="CLU_048716_0_0_9"/>
<dbReference type="KEGG" id="tpz:Tph_c04780"/>
<protein>
    <recommendedName>
        <fullName evidence="6">Probable butyrate kinase</fullName>
        <shortName evidence="6">BK</shortName>
        <ecNumber evidence="6">2.7.2.7</ecNumber>
    </recommendedName>
    <alternativeName>
        <fullName evidence="6">Branched-chain carboxylic acid kinase</fullName>
    </alternativeName>
</protein>
<dbReference type="RefSeq" id="WP_015049638.1">
    <property type="nucleotide sequence ID" value="NC_018870.1"/>
</dbReference>
<dbReference type="InterPro" id="IPR011245">
    <property type="entry name" value="Butyrate_kin"/>
</dbReference>
<dbReference type="CDD" id="cd24011">
    <property type="entry name" value="ASKHA_NBD_BK"/>
    <property type="match status" value="1"/>
</dbReference>
<dbReference type="SUPFAM" id="SSF53067">
    <property type="entry name" value="Actin-like ATPase domain"/>
    <property type="match status" value="2"/>
</dbReference>
<keyword evidence="1 6" id="KW-0963">Cytoplasm</keyword>
<dbReference type="InterPro" id="IPR000890">
    <property type="entry name" value="Aliphatic_acid_kin_short-chain"/>
</dbReference>
<sequence>MSEKRTFRQLVINPGSTSTKFAVFDNERCIFEKKVEHDAAELKQFTRVADQKDYRTGVVLKALEEAGIPLSSFDAVVGRGGILGPMESGTYLVNETMKEELQNCPREEHASNLGGLIADEIAGRNGIPAYIVDPVCTDEMSDVARITGLPDLEKFSFCHALNMKAVARKVAQKMGRRLEECNFVVAHLGSGISIAPFRRGRIVDVNGATQEGPFSPERCGGLPAMQLMKLCYSGKYSYEQMQEMLMKSGGMYAYLGTKDVREAEERAAAGDEKAQLVLEAMAYQIAKEIGAMAVVLEGDLDRIIITGGIARSEFITGRVIRMVGFLAPVEVVPGEEELESLALGGLRVLRGEEKPKVYRGTRRLEE</sequence>
<keyword evidence="2 6" id="KW-0808">Transferase</keyword>
<dbReference type="PRINTS" id="PR00471">
    <property type="entry name" value="ACETATEKNASE"/>
</dbReference>
<keyword evidence="9" id="KW-1185">Reference proteome</keyword>
<keyword evidence="5 6" id="KW-0067">ATP-binding</keyword>
<name>K4LFE8_THEPS</name>
<dbReference type="NCBIfam" id="NF002834">
    <property type="entry name" value="PRK03011.1-5"/>
    <property type="match status" value="1"/>
</dbReference>
<accession>K4LFE8</accession>
<evidence type="ECO:0000313" key="8">
    <source>
        <dbReference type="EMBL" id="AFV10720.1"/>
    </source>
</evidence>
<dbReference type="GO" id="GO:0005737">
    <property type="term" value="C:cytoplasm"/>
    <property type="evidence" value="ECO:0007669"/>
    <property type="project" value="UniProtKB-SubCell"/>
</dbReference>
<evidence type="ECO:0000256" key="2">
    <source>
        <dbReference type="ARBA" id="ARBA00022679"/>
    </source>
</evidence>